<gene>
    <name evidence="2" type="ORF">B9Z65_3029</name>
    <name evidence="3" type="ORF">C1H76_8174</name>
</gene>
<feature type="compositionally biased region" description="Gly residues" evidence="1">
    <location>
        <begin position="166"/>
        <end position="175"/>
    </location>
</feature>
<evidence type="ECO:0000256" key="1">
    <source>
        <dbReference type="SAM" id="MobiDB-lite"/>
    </source>
</evidence>
<dbReference type="Proteomes" id="UP000243723">
    <property type="component" value="Unassembled WGS sequence"/>
</dbReference>
<reference evidence="3 5" key="2">
    <citation type="submission" date="2018-02" db="EMBL/GenBank/DDBJ databases">
        <title>Draft genome sequences of Elsinoe sp., causing black scab on jojoba.</title>
        <authorList>
            <person name="Stodart B."/>
            <person name="Jeffress S."/>
            <person name="Ash G."/>
            <person name="Arun Chinnappa K."/>
        </authorList>
    </citation>
    <scope>NUCLEOTIDE SEQUENCE [LARGE SCALE GENOMIC DNA]</scope>
    <source>
        <strain evidence="3 5">Hillstone_2</strain>
    </source>
</reference>
<proteinExistence type="predicted"/>
<protein>
    <submittedName>
        <fullName evidence="2">Uncharacterized protein</fullName>
    </submittedName>
</protein>
<feature type="region of interest" description="Disordered" evidence="1">
    <location>
        <begin position="1"/>
        <end position="195"/>
    </location>
</feature>
<comment type="caution">
    <text evidence="2">The sequence shown here is derived from an EMBL/GenBank/DDBJ whole genome shotgun (WGS) entry which is preliminary data.</text>
</comment>
<dbReference type="OrthoDB" id="3260716at2759"/>
<evidence type="ECO:0000313" key="3">
    <source>
        <dbReference type="EMBL" id="TKX19602.1"/>
    </source>
</evidence>
<organism evidence="2 4">
    <name type="scientific">Elsinoe australis</name>
    <dbReference type="NCBI Taxonomy" id="40998"/>
    <lineage>
        <taxon>Eukaryota</taxon>
        <taxon>Fungi</taxon>
        <taxon>Dikarya</taxon>
        <taxon>Ascomycota</taxon>
        <taxon>Pezizomycotina</taxon>
        <taxon>Dothideomycetes</taxon>
        <taxon>Dothideomycetidae</taxon>
        <taxon>Myriangiales</taxon>
        <taxon>Elsinoaceae</taxon>
        <taxon>Elsinoe</taxon>
    </lineage>
</organism>
<sequence>MSASRNDAAAANSQGASGEFHSSRPRDEPLTTHGHQPGRITSEADAAPEFNAQTVPAGSAPSDRTFQPNNISEVEGPGATGGQTRTAASETLGGATSGEVHTGLGHPGAGQSSSEQRHDGKSHSKKEHGGLEGTGASGVIPRDQVDAQNPQFADQRGLGKEEVKGAGKGLMGGAGAHELPNETATGTSAGSDRAH</sequence>
<feature type="compositionally biased region" description="Low complexity" evidence="1">
    <location>
        <begin position="1"/>
        <end position="13"/>
    </location>
</feature>
<keyword evidence="4" id="KW-1185">Reference proteome</keyword>
<dbReference type="EMBL" id="NHZQ01000121">
    <property type="protein sequence ID" value="PSK51762.1"/>
    <property type="molecule type" value="Genomic_DNA"/>
</dbReference>
<evidence type="ECO:0000313" key="4">
    <source>
        <dbReference type="Proteomes" id="UP000243723"/>
    </source>
</evidence>
<feature type="compositionally biased region" description="Basic and acidic residues" evidence="1">
    <location>
        <begin position="115"/>
        <end position="130"/>
    </location>
</feature>
<feature type="compositionally biased region" description="Polar residues" evidence="1">
    <location>
        <begin position="51"/>
        <end position="72"/>
    </location>
</feature>
<evidence type="ECO:0000313" key="5">
    <source>
        <dbReference type="Proteomes" id="UP000308133"/>
    </source>
</evidence>
<dbReference type="AlphaFoldDB" id="A0A2P7ZU60"/>
<dbReference type="Proteomes" id="UP000308133">
    <property type="component" value="Unassembled WGS sequence"/>
</dbReference>
<reference evidence="2 4" key="1">
    <citation type="submission" date="2017-05" db="EMBL/GenBank/DDBJ databases">
        <title>Draft genome sequence of Elsinoe australis.</title>
        <authorList>
            <person name="Cheng Q."/>
        </authorList>
    </citation>
    <scope>NUCLEOTIDE SEQUENCE [LARGE SCALE GENOMIC DNA]</scope>
    <source>
        <strain evidence="2 4">NL1</strain>
    </source>
</reference>
<feature type="compositionally biased region" description="Basic and acidic residues" evidence="1">
    <location>
        <begin position="21"/>
        <end position="30"/>
    </location>
</feature>
<feature type="compositionally biased region" description="Polar residues" evidence="1">
    <location>
        <begin position="182"/>
        <end position="195"/>
    </location>
</feature>
<accession>A0A2P7ZU60</accession>
<name>A0A2P7ZU60_9PEZI</name>
<evidence type="ECO:0000313" key="2">
    <source>
        <dbReference type="EMBL" id="PSK51762.1"/>
    </source>
</evidence>
<dbReference type="EMBL" id="PTQR01000111">
    <property type="protein sequence ID" value="TKX19602.1"/>
    <property type="molecule type" value="Genomic_DNA"/>
</dbReference>